<dbReference type="GO" id="GO:0006457">
    <property type="term" value="P:protein folding"/>
    <property type="evidence" value="ECO:0007669"/>
    <property type="project" value="TreeGrafter"/>
</dbReference>
<evidence type="ECO:0000259" key="1">
    <source>
        <dbReference type="Pfam" id="PF00085"/>
    </source>
</evidence>
<dbReference type="InterPro" id="IPR036249">
    <property type="entry name" value="Thioredoxin-like_sf"/>
</dbReference>
<name>A0A7S9XE59_9VIRU</name>
<dbReference type="InterPro" id="IPR013766">
    <property type="entry name" value="Thioredoxin_domain"/>
</dbReference>
<dbReference type="CDD" id="cd02961">
    <property type="entry name" value="PDI_a_family"/>
    <property type="match status" value="1"/>
</dbReference>
<dbReference type="Gene3D" id="3.40.30.10">
    <property type="entry name" value="Glutaredoxin"/>
    <property type="match status" value="1"/>
</dbReference>
<organism evidence="2">
    <name type="scientific">Virus NIOZ-UU159</name>
    <dbReference type="NCBI Taxonomy" id="2763270"/>
    <lineage>
        <taxon>Viruses</taxon>
    </lineage>
</organism>
<dbReference type="PANTHER" id="PTHR45672">
    <property type="entry name" value="PROTEIN DISULFIDE-ISOMERASE C17H9.14C-RELATED"/>
    <property type="match status" value="1"/>
</dbReference>
<accession>A0A7S9XE59</accession>
<dbReference type="EMBL" id="MW030587">
    <property type="protein sequence ID" value="QPI16604.1"/>
    <property type="molecule type" value="Genomic_DNA"/>
</dbReference>
<feature type="domain" description="Thioredoxin" evidence="1">
    <location>
        <begin position="13"/>
        <end position="108"/>
    </location>
</feature>
<sequence length="109" mass="12813">MILELSKDSKKDVHEILKQHNNVTILYHSDMCGHCLKLMPLWKRLSKKYNKSEEIAIINVEANNINHLQVKYKKNIEGFPTILKYKKSKLIEEYGGDRKSISLNKFIIK</sequence>
<dbReference type="InterPro" id="IPR051063">
    <property type="entry name" value="PDI"/>
</dbReference>
<reference evidence="2" key="1">
    <citation type="submission" date="2020-08" db="EMBL/GenBank/DDBJ databases">
        <title>Bridging the membrane lipid divide: bacteria of the FCB group superphylum have the potential to synthesize archaeal ether lipids.</title>
        <authorList>
            <person name="Villanueva L."/>
            <person name="von Meijenfeldt F.A.B."/>
            <person name="Westbye A.B."/>
            <person name="Yadav S."/>
            <person name="Hopmans E.C."/>
            <person name="Dutilh B.E."/>
            <person name="Sinninghe Damste J.S."/>
        </authorList>
    </citation>
    <scope>NUCLEOTIDE SEQUENCE</scope>
    <source>
        <strain evidence="2">NIOZ-UU159</strain>
    </source>
</reference>
<evidence type="ECO:0000313" key="2">
    <source>
        <dbReference type="EMBL" id="QPI16604.1"/>
    </source>
</evidence>
<protein>
    <submittedName>
        <fullName evidence="2">Thioredoxin 2</fullName>
    </submittedName>
</protein>
<dbReference type="Pfam" id="PF00085">
    <property type="entry name" value="Thioredoxin"/>
    <property type="match status" value="1"/>
</dbReference>
<dbReference type="GO" id="GO:0003756">
    <property type="term" value="F:protein disulfide isomerase activity"/>
    <property type="evidence" value="ECO:0007669"/>
    <property type="project" value="TreeGrafter"/>
</dbReference>
<dbReference type="SUPFAM" id="SSF52833">
    <property type="entry name" value="Thioredoxin-like"/>
    <property type="match status" value="1"/>
</dbReference>
<proteinExistence type="predicted"/>
<gene>
    <name evidence="2" type="ORF">NIOZUU159_00095</name>
</gene>